<feature type="compositionally biased region" description="Basic and acidic residues" evidence="1">
    <location>
        <begin position="62"/>
        <end position="77"/>
    </location>
</feature>
<evidence type="ECO:0000313" key="3">
    <source>
        <dbReference type="EMBL" id="CAK9053298.1"/>
    </source>
</evidence>
<keyword evidence="5" id="KW-1185">Reference proteome</keyword>
<evidence type="ECO:0000313" key="4">
    <source>
        <dbReference type="EMBL" id="CAK9055414.1"/>
    </source>
</evidence>
<reference evidence="3 5" key="1">
    <citation type="submission" date="2024-02" db="EMBL/GenBank/DDBJ databases">
        <authorList>
            <person name="Chen Y."/>
            <person name="Shah S."/>
            <person name="Dougan E. K."/>
            <person name="Thang M."/>
            <person name="Chan C."/>
        </authorList>
    </citation>
    <scope>NUCLEOTIDE SEQUENCE [LARGE SCALE GENOMIC DNA]</scope>
</reference>
<sequence>MGCRPGFPRGSVAFPVNAVFFWGGGGSAAVLGEESTGGLAKEDARNGGYGKRASPTLFSRRADEVVTRGSGPDENRPSTDSSDSDSRRRELGELEVAGGRQSLKSVSVGVGALAGSTVMLLTLPWFLAILAGRVSLKEGKPTYQRPQGADPTTWDKLDPPGNLSLFHTGIGYGQEIVQNAWTMLYTMLGYVIIQGSAFVVDKMPKPPDLSDHEQRHMLKHEARYENDFALAGLFVCIGFFMWYLWKMWKESQGGGAVSDFIAESTIQAISLRAP</sequence>
<accession>A0ABP0MQA9</accession>
<keyword evidence="2" id="KW-0812">Transmembrane</keyword>
<dbReference type="EMBL" id="CAXAMN010020001">
    <property type="protein sequence ID" value="CAK9055414.1"/>
    <property type="molecule type" value="Genomic_DNA"/>
</dbReference>
<dbReference type="Proteomes" id="UP001642484">
    <property type="component" value="Unassembled WGS sequence"/>
</dbReference>
<feature type="transmembrane region" description="Helical" evidence="2">
    <location>
        <begin position="110"/>
        <end position="131"/>
    </location>
</feature>
<feature type="transmembrane region" description="Helical" evidence="2">
    <location>
        <begin position="180"/>
        <end position="200"/>
    </location>
</feature>
<evidence type="ECO:0000313" key="5">
    <source>
        <dbReference type="Proteomes" id="UP001642484"/>
    </source>
</evidence>
<proteinExistence type="predicted"/>
<name>A0ABP0MQA9_9DINO</name>
<comment type="caution">
    <text evidence="3">The sequence shown here is derived from an EMBL/GenBank/DDBJ whole genome shotgun (WGS) entry which is preliminary data.</text>
</comment>
<keyword evidence="2" id="KW-0472">Membrane</keyword>
<evidence type="ECO:0000256" key="1">
    <source>
        <dbReference type="SAM" id="MobiDB-lite"/>
    </source>
</evidence>
<keyword evidence="2" id="KW-1133">Transmembrane helix</keyword>
<feature type="transmembrane region" description="Helical" evidence="2">
    <location>
        <begin position="228"/>
        <end position="245"/>
    </location>
</feature>
<dbReference type="EMBL" id="CAXAMN010018890">
    <property type="protein sequence ID" value="CAK9053298.1"/>
    <property type="molecule type" value="Genomic_DNA"/>
</dbReference>
<evidence type="ECO:0000256" key="2">
    <source>
        <dbReference type="SAM" id="Phobius"/>
    </source>
</evidence>
<organism evidence="3 5">
    <name type="scientific">Durusdinium trenchii</name>
    <dbReference type="NCBI Taxonomy" id="1381693"/>
    <lineage>
        <taxon>Eukaryota</taxon>
        <taxon>Sar</taxon>
        <taxon>Alveolata</taxon>
        <taxon>Dinophyceae</taxon>
        <taxon>Suessiales</taxon>
        <taxon>Symbiodiniaceae</taxon>
        <taxon>Durusdinium</taxon>
    </lineage>
</organism>
<gene>
    <name evidence="3" type="ORF">CCMP2556_LOCUS26796</name>
    <name evidence="4" type="ORF">CCMP2556_LOCUS27560</name>
</gene>
<feature type="region of interest" description="Disordered" evidence="1">
    <location>
        <begin position="62"/>
        <end position="89"/>
    </location>
</feature>
<protein>
    <submittedName>
        <fullName evidence="3">Uncharacterized protein</fullName>
    </submittedName>
</protein>